<name>A0A6J7EQG9_9ZZZZ</name>
<dbReference type="InterPro" id="IPR005561">
    <property type="entry name" value="ANTAR"/>
</dbReference>
<dbReference type="EMBL" id="CAFBLX010000047">
    <property type="protein sequence ID" value="CAB4884481.1"/>
    <property type="molecule type" value="Genomic_DNA"/>
</dbReference>
<organism evidence="2">
    <name type="scientific">freshwater metagenome</name>
    <dbReference type="NCBI Taxonomy" id="449393"/>
    <lineage>
        <taxon>unclassified sequences</taxon>
        <taxon>metagenomes</taxon>
        <taxon>ecological metagenomes</taxon>
    </lineage>
</organism>
<dbReference type="Pfam" id="PF03861">
    <property type="entry name" value="ANTAR"/>
    <property type="match status" value="1"/>
</dbReference>
<sequence>MALHKVSDEEAFALLRKSSQDLNVKIADLASTVVQRHGKGLSS</sequence>
<accession>A0A6J7EQG9</accession>
<dbReference type="InterPro" id="IPR036388">
    <property type="entry name" value="WH-like_DNA-bd_sf"/>
</dbReference>
<protein>
    <submittedName>
        <fullName evidence="2">Unannotated protein</fullName>
    </submittedName>
</protein>
<dbReference type="AlphaFoldDB" id="A0A6J7EQG9"/>
<dbReference type="Gene3D" id="1.10.10.10">
    <property type="entry name" value="Winged helix-like DNA-binding domain superfamily/Winged helix DNA-binding domain"/>
    <property type="match status" value="1"/>
</dbReference>
<reference evidence="2" key="1">
    <citation type="submission" date="2020-05" db="EMBL/GenBank/DDBJ databases">
        <authorList>
            <person name="Chiriac C."/>
            <person name="Salcher M."/>
            <person name="Ghai R."/>
            <person name="Kavagutti S V."/>
        </authorList>
    </citation>
    <scope>NUCLEOTIDE SEQUENCE</scope>
</reference>
<feature type="domain" description="ANTAR" evidence="1">
    <location>
        <begin position="1"/>
        <end position="34"/>
    </location>
</feature>
<dbReference type="PROSITE" id="PS50921">
    <property type="entry name" value="ANTAR"/>
    <property type="match status" value="1"/>
</dbReference>
<evidence type="ECO:0000313" key="2">
    <source>
        <dbReference type="EMBL" id="CAB4884481.1"/>
    </source>
</evidence>
<proteinExistence type="predicted"/>
<evidence type="ECO:0000259" key="1">
    <source>
        <dbReference type="PROSITE" id="PS50921"/>
    </source>
</evidence>
<gene>
    <name evidence="2" type="ORF">UFOPK3472_01007</name>
</gene>
<dbReference type="GO" id="GO:0003723">
    <property type="term" value="F:RNA binding"/>
    <property type="evidence" value="ECO:0007669"/>
    <property type="project" value="InterPro"/>
</dbReference>